<dbReference type="SUPFAM" id="SSF50621">
    <property type="entry name" value="Alanine racemase C-terminal domain-like"/>
    <property type="match status" value="1"/>
</dbReference>
<evidence type="ECO:0000256" key="1">
    <source>
        <dbReference type="ARBA" id="ARBA00001933"/>
    </source>
</evidence>
<dbReference type="InterPro" id="IPR029066">
    <property type="entry name" value="PLP-binding_barrel"/>
</dbReference>
<dbReference type="InterPro" id="IPR009006">
    <property type="entry name" value="Ala_racemase/Decarboxylase_C"/>
</dbReference>
<dbReference type="InterPro" id="IPR000183">
    <property type="entry name" value="Orn/DAP/Arg_de-COase"/>
</dbReference>
<comment type="caution">
    <text evidence="5">The sequence shown here is derived from an EMBL/GenBank/DDBJ whole genome shotgun (WGS) entry which is preliminary data.</text>
</comment>
<accession>A0A316FKN5</accession>
<feature type="domain" description="Orn/DAP/Arg decarboxylase 2 N-terminal" evidence="4">
    <location>
        <begin position="47"/>
        <end position="256"/>
    </location>
</feature>
<reference evidence="5 6" key="1">
    <citation type="submission" date="2018-05" db="EMBL/GenBank/DDBJ databases">
        <title>Genomic Encyclopedia of Archaeal and Bacterial Type Strains, Phase II (KMG-II): from individual species to whole genera.</title>
        <authorList>
            <person name="Goeker M."/>
        </authorList>
    </citation>
    <scope>NUCLEOTIDE SEQUENCE [LARGE SCALE GENOMIC DNA]</scope>
    <source>
        <strain evidence="5 6">DSM 45184</strain>
    </source>
</reference>
<dbReference type="GO" id="GO:0008836">
    <property type="term" value="F:diaminopimelate decarboxylase activity"/>
    <property type="evidence" value="ECO:0007669"/>
    <property type="project" value="TreeGrafter"/>
</dbReference>
<evidence type="ECO:0000313" key="5">
    <source>
        <dbReference type="EMBL" id="PWK48276.1"/>
    </source>
</evidence>
<dbReference type="AlphaFoldDB" id="A0A316FKN5"/>
<comment type="cofactor">
    <cofactor evidence="1">
        <name>pyridoxal 5'-phosphate</name>
        <dbReference type="ChEBI" id="CHEBI:597326"/>
    </cofactor>
</comment>
<dbReference type="PRINTS" id="PR01179">
    <property type="entry name" value="ODADCRBXLASE"/>
</dbReference>
<dbReference type="SUPFAM" id="SSF51419">
    <property type="entry name" value="PLP-binding barrel"/>
    <property type="match status" value="1"/>
</dbReference>
<keyword evidence="6" id="KW-1185">Reference proteome</keyword>
<keyword evidence="3" id="KW-0663">Pyridoxal phosphate</keyword>
<protein>
    <submittedName>
        <fullName evidence="5">Diaminopimelate decarboxylase</fullName>
    </submittedName>
</protein>
<dbReference type="PROSITE" id="PS00878">
    <property type="entry name" value="ODR_DC_2_1"/>
    <property type="match status" value="1"/>
</dbReference>
<dbReference type="Gene3D" id="3.20.20.10">
    <property type="entry name" value="Alanine racemase"/>
    <property type="match status" value="1"/>
</dbReference>
<dbReference type="Proteomes" id="UP000245697">
    <property type="component" value="Unassembled WGS sequence"/>
</dbReference>
<dbReference type="PANTHER" id="PTHR43727">
    <property type="entry name" value="DIAMINOPIMELATE DECARBOXYLASE"/>
    <property type="match status" value="1"/>
</dbReference>
<proteinExistence type="predicted"/>
<dbReference type="Gene3D" id="2.40.37.10">
    <property type="entry name" value="Lyase, Ornithine Decarboxylase, Chain A, domain 1"/>
    <property type="match status" value="1"/>
</dbReference>
<dbReference type="Pfam" id="PF02784">
    <property type="entry name" value="Orn_Arg_deC_N"/>
    <property type="match status" value="1"/>
</dbReference>
<dbReference type="GO" id="GO:0009089">
    <property type="term" value="P:lysine biosynthetic process via diaminopimelate"/>
    <property type="evidence" value="ECO:0007669"/>
    <property type="project" value="TreeGrafter"/>
</dbReference>
<evidence type="ECO:0000259" key="4">
    <source>
        <dbReference type="Pfam" id="PF02784"/>
    </source>
</evidence>
<sequence>MTRGVRLVRYLQPRVEGDLRSLLDDHPWLHQVAGALGSPLNLVLPDQVARNAERFREVYRAHHLSGGIYFAHKANRSSALIRALAGVGGGADVASLGELQHVLAAGFAPERIMATGPKSREYLWLAARAGVIVNADSVTELSDLAGIVAAHALPRVRVMARLSGFATTGTTVLSRASRFGTPATGTAPLWDVLAEHRDRLDLLGVAYHLDTVGLPEKAAALDGCLSAMDDAGRHGLNPRAIDIGGGFGMNYLADAGEWESWTSELTAAVLGRRPPLTWNGHGYGLRNEGGTVRGTLGVYPAHRTVAGPDYLDRLLRTESTAHRRPLGELVLDHLYELYVEPGRALLDQCGAVLLRVEDVGDDGRGETLVRVAGNGTDVGLEQHGVLMDPLLVPRGTPAPGGPAGVYLTGNLCLEADLITRRKVFLPSRPQPGDLLAFANTAGYLMDFSAGAALMQPTARTIAAYRSGDAWRWCLDDRYWPVTGREGTR</sequence>
<dbReference type="EMBL" id="QGGR01000006">
    <property type="protein sequence ID" value="PWK48276.1"/>
    <property type="molecule type" value="Genomic_DNA"/>
</dbReference>
<dbReference type="InterPro" id="IPR022653">
    <property type="entry name" value="De-COase2_pyr-phos_BS"/>
</dbReference>
<organism evidence="5 6">
    <name type="scientific">Actinoplanes xinjiangensis</name>
    <dbReference type="NCBI Taxonomy" id="512350"/>
    <lineage>
        <taxon>Bacteria</taxon>
        <taxon>Bacillati</taxon>
        <taxon>Actinomycetota</taxon>
        <taxon>Actinomycetes</taxon>
        <taxon>Micromonosporales</taxon>
        <taxon>Micromonosporaceae</taxon>
        <taxon>Actinoplanes</taxon>
    </lineage>
</organism>
<dbReference type="OrthoDB" id="3275594at2"/>
<evidence type="ECO:0000256" key="2">
    <source>
        <dbReference type="ARBA" id="ARBA00022793"/>
    </source>
</evidence>
<evidence type="ECO:0000256" key="3">
    <source>
        <dbReference type="ARBA" id="ARBA00022898"/>
    </source>
</evidence>
<name>A0A316FKN5_9ACTN</name>
<gene>
    <name evidence="5" type="ORF">BC793_106306</name>
</gene>
<dbReference type="PANTHER" id="PTHR43727:SF3">
    <property type="entry name" value="GROUP IV DECARBOXYLASE"/>
    <property type="match status" value="1"/>
</dbReference>
<evidence type="ECO:0000313" key="6">
    <source>
        <dbReference type="Proteomes" id="UP000245697"/>
    </source>
</evidence>
<dbReference type="InterPro" id="IPR022644">
    <property type="entry name" value="De-COase2_N"/>
</dbReference>
<keyword evidence="2" id="KW-0456">Lyase</keyword>
<keyword evidence="2" id="KW-0210">Decarboxylase</keyword>